<accession>A0A7R9B8Z8</accession>
<proteinExistence type="predicted"/>
<dbReference type="EMBL" id="OC012251">
    <property type="protein sequence ID" value="CAD7268244.1"/>
    <property type="molecule type" value="Genomic_DNA"/>
</dbReference>
<protein>
    <submittedName>
        <fullName evidence="2">Uncharacterized protein</fullName>
    </submittedName>
</protein>
<feature type="compositionally biased region" description="Basic and acidic residues" evidence="1">
    <location>
        <begin position="1"/>
        <end position="12"/>
    </location>
</feature>
<sequence length="147" mass="15770">MPDVEPRNDDLLSSRLSYRRGPPRHTVPDGPQLVLSRGRDPLLVPGPLGFPSLSWTSRLRRGFSLIWGDWAVGSLREGFVKSLGILIELTFTEVFHEYFFNAPVGLASVASPVPPPNPTSGDPGGVVGEPTTAALGLAPRGRLGGIY</sequence>
<evidence type="ECO:0000256" key="1">
    <source>
        <dbReference type="SAM" id="MobiDB-lite"/>
    </source>
</evidence>
<organism evidence="2">
    <name type="scientific">Timema shepardi</name>
    <name type="common">Walking stick</name>
    <dbReference type="NCBI Taxonomy" id="629360"/>
    <lineage>
        <taxon>Eukaryota</taxon>
        <taxon>Metazoa</taxon>
        <taxon>Ecdysozoa</taxon>
        <taxon>Arthropoda</taxon>
        <taxon>Hexapoda</taxon>
        <taxon>Insecta</taxon>
        <taxon>Pterygota</taxon>
        <taxon>Neoptera</taxon>
        <taxon>Polyneoptera</taxon>
        <taxon>Phasmatodea</taxon>
        <taxon>Timematodea</taxon>
        <taxon>Timematoidea</taxon>
        <taxon>Timematidae</taxon>
        <taxon>Timema</taxon>
    </lineage>
</organism>
<evidence type="ECO:0000313" key="2">
    <source>
        <dbReference type="EMBL" id="CAD7268244.1"/>
    </source>
</evidence>
<name>A0A7R9B8Z8_TIMSH</name>
<gene>
    <name evidence="2" type="ORF">TSIB3V08_LOCUS12246</name>
</gene>
<dbReference type="AlphaFoldDB" id="A0A7R9B8Z8"/>
<reference evidence="2" key="1">
    <citation type="submission" date="2020-11" db="EMBL/GenBank/DDBJ databases">
        <authorList>
            <person name="Tran Van P."/>
        </authorList>
    </citation>
    <scope>NUCLEOTIDE SEQUENCE</scope>
</reference>
<feature type="region of interest" description="Disordered" evidence="1">
    <location>
        <begin position="1"/>
        <end position="32"/>
    </location>
</feature>